<name>A0A1I7NRH7_9HYPH</name>
<accession>A0A1I7NRH7</accession>
<sequence>MPDTFVRDAQTLVDQHYAAGPDRMKEVVAEALRAAATKHAGAVGDPREALKRELETLESASERGSE</sequence>
<keyword evidence="2" id="KW-1185">Reference proteome</keyword>
<dbReference type="Proteomes" id="UP000199074">
    <property type="component" value="Unassembled WGS sequence"/>
</dbReference>
<organism evidence="1 2">
    <name type="scientific">Devosia crocina</name>
    <dbReference type="NCBI Taxonomy" id="429728"/>
    <lineage>
        <taxon>Bacteria</taxon>
        <taxon>Pseudomonadati</taxon>
        <taxon>Pseudomonadota</taxon>
        <taxon>Alphaproteobacteria</taxon>
        <taxon>Hyphomicrobiales</taxon>
        <taxon>Devosiaceae</taxon>
        <taxon>Devosia</taxon>
    </lineage>
</organism>
<evidence type="ECO:0000313" key="1">
    <source>
        <dbReference type="EMBL" id="SFV37291.1"/>
    </source>
</evidence>
<reference evidence="1 2" key="1">
    <citation type="submission" date="2016-10" db="EMBL/GenBank/DDBJ databases">
        <authorList>
            <person name="de Groot N.N."/>
        </authorList>
    </citation>
    <scope>NUCLEOTIDE SEQUENCE [LARGE SCALE GENOMIC DNA]</scope>
    <source>
        <strain evidence="1 2">IPL20</strain>
    </source>
</reference>
<gene>
    <name evidence="1" type="ORF">SAMN05216456_2846</name>
</gene>
<protein>
    <submittedName>
        <fullName evidence="1">Uncharacterized protein</fullName>
    </submittedName>
</protein>
<proteinExistence type="predicted"/>
<dbReference type="RefSeq" id="WP_092425668.1">
    <property type="nucleotide sequence ID" value="NZ_FPCK01000003.1"/>
</dbReference>
<dbReference type="AlphaFoldDB" id="A0A1I7NRH7"/>
<dbReference type="EMBL" id="FPCK01000003">
    <property type="protein sequence ID" value="SFV37291.1"/>
    <property type="molecule type" value="Genomic_DNA"/>
</dbReference>
<evidence type="ECO:0000313" key="2">
    <source>
        <dbReference type="Proteomes" id="UP000199074"/>
    </source>
</evidence>